<keyword evidence="1" id="KW-0472">Membrane</keyword>
<evidence type="ECO:0008006" key="3">
    <source>
        <dbReference type="Google" id="ProtNLM"/>
    </source>
</evidence>
<reference evidence="2" key="1">
    <citation type="journal article" date="2015" name="Nature">
        <title>Complex archaea that bridge the gap between prokaryotes and eukaryotes.</title>
        <authorList>
            <person name="Spang A."/>
            <person name="Saw J.H."/>
            <person name="Jorgensen S.L."/>
            <person name="Zaremba-Niedzwiedzka K."/>
            <person name="Martijn J."/>
            <person name="Lind A.E."/>
            <person name="van Eijk R."/>
            <person name="Schleper C."/>
            <person name="Guy L."/>
            <person name="Ettema T.J."/>
        </authorList>
    </citation>
    <scope>NUCLEOTIDE SEQUENCE</scope>
</reference>
<feature type="transmembrane region" description="Helical" evidence="1">
    <location>
        <begin position="23"/>
        <end position="44"/>
    </location>
</feature>
<dbReference type="EMBL" id="LAZR01008197">
    <property type="protein sequence ID" value="KKM80366.1"/>
    <property type="molecule type" value="Genomic_DNA"/>
</dbReference>
<evidence type="ECO:0000256" key="1">
    <source>
        <dbReference type="SAM" id="Phobius"/>
    </source>
</evidence>
<protein>
    <recommendedName>
        <fullName evidence="3">TRAP C4-dicarboxylate transport system permease DctM subunit domain-containing protein</fullName>
    </recommendedName>
</protein>
<proteinExistence type="predicted"/>
<sequence>VLYVLARVAKIPFERCVVATSPFLIPLVLVLMLVTFVPAVTMWLPTLLYR</sequence>
<keyword evidence="1" id="KW-0812">Transmembrane</keyword>
<keyword evidence="1" id="KW-1133">Transmembrane helix</keyword>
<name>A0A0F9L084_9ZZZZ</name>
<organism evidence="2">
    <name type="scientific">marine sediment metagenome</name>
    <dbReference type="NCBI Taxonomy" id="412755"/>
    <lineage>
        <taxon>unclassified sequences</taxon>
        <taxon>metagenomes</taxon>
        <taxon>ecological metagenomes</taxon>
    </lineage>
</organism>
<comment type="caution">
    <text evidence="2">The sequence shown here is derived from an EMBL/GenBank/DDBJ whole genome shotgun (WGS) entry which is preliminary data.</text>
</comment>
<evidence type="ECO:0000313" key="2">
    <source>
        <dbReference type="EMBL" id="KKM80366.1"/>
    </source>
</evidence>
<feature type="non-terminal residue" evidence="2">
    <location>
        <position position="1"/>
    </location>
</feature>
<accession>A0A0F9L084</accession>
<dbReference type="AlphaFoldDB" id="A0A0F9L084"/>
<gene>
    <name evidence="2" type="ORF">LCGC14_1340630</name>
</gene>